<accession>A0ABX2ZYA4</accession>
<reference evidence="1 2" key="1">
    <citation type="submission" date="2016-08" db="EMBL/GenBank/DDBJ databases">
        <title>Draft genome sequence of Candidatus Piscirickettsia litoralis, from seawater.</title>
        <authorList>
            <person name="Wan X."/>
            <person name="Lee A.J."/>
            <person name="Hou S."/>
            <person name="Donachie S.P."/>
        </authorList>
    </citation>
    <scope>NUCLEOTIDE SEQUENCE [LARGE SCALE GENOMIC DNA]</scope>
    <source>
        <strain evidence="1 2">Y2</strain>
    </source>
</reference>
<comment type="caution">
    <text evidence="1">The sequence shown here is derived from an EMBL/GenBank/DDBJ whole genome shotgun (WGS) entry which is preliminary data.</text>
</comment>
<organism evidence="1 2">
    <name type="scientific">Piscirickettsia litoralis</name>
    <dbReference type="NCBI Taxonomy" id="1891921"/>
    <lineage>
        <taxon>Bacteria</taxon>
        <taxon>Pseudomonadati</taxon>
        <taxon>Pseudomonadota</taxon>
        <taxon>Gammaproteobacteria</taxon>
        <taxon>Thiotrichales</taxon>
        <taxon>Piscirickettsiaceae</taxon>
        <taxon>Piscirickettsia</taxon>
    </lineage>
</organism>
<dbReference type="EMBL" id="MDTU01000002">
    <property type="protein sequence ID" value="ODN41473.1"/>
    <property type="molecule type" value="Genomic_DNA"/>
</dbReference>
<protein>
    <submittedName>
        <fullName evidence="1">Uncharacterized protein</fullName>
    </submittedName>
</protein>
<dbReference type="Proteomes" id="UP000094329">
    <property type="component" value="Unassembled WGS sequence"/>
</dbReference>
<evidence type="ECO:0000313" key="2">
    <source>
        <dbReference type="Proteomes" id="UP000094329"/>
    </source>
</evidence>
<name>A0ABX2ZYA4_9GAMM</name>
<keyword evidence="2" id="KW-1185">Reference proteome</keyword>
<evidence type="ECO:0000313" key="1">
    <source>
        <dbReference type="EMBL" id="ODN41473.1"/>
    </source>
</evidence>
<sequence length="153" mass="17189">MNMIDPVIEEKEQVKKIAKQLGNPCILPNFRLLDEMVEELYCEKLYRVQTLHKICDQVCHDDDGGDGDGDGDGENAISPYSVISVLYLINPRRAMSVFIDFICSYDSVENVIRHHSKRLGVKVTDKAPPMVMSKVAMPEKEVDKGKNYGVSLG</sequence>
<proteinExistence type="predicted"/>
<gene>
    <name evidence="1" type="ORF">BGC07_15255</name>
</gene>
<dbReference type="RefSeq" id="WP_069313938.1">
    <property type="nucleotide sequence ID" value="NZ_MDTU01000002.1"/>
</dbReference>